<organism evidence="2 3">
    <name type="scientific">Myroides odoratus</name>
    <name type="common">Flavobacterium odoratum</name>
    <dbReference type="NCBI Taxonomy" id="256"/>
    <lineage>
        <taxon>Bacteria</taxon>
        <taxon>Pseudomonadati</taxon>
        <taxon>Bacteroidota</taxon>
        <taxon>Flavobacteriia</taxon>
        <taxon>Flavobacteriales</taxon>
        <taxon>Flavobacteriaceae</taxon>
        <taxon>Myroides</taxon>
    </lineage>
</organism>
<proteinExistence type="predicted"/>
<gene>
    <name evidence="2" type="ORF">I6I88_16280</name>
</gene>
<name>A0A9Q6Z3G3_MYROD</name>
<accession>A0A9Q6Z3G3</accession>
<sequence>MRNRISYSILGGLLLFITQSYAQITITREGQELDEKEKISKKTDQSLKTFDYKVSQIAVNIQNATVKEKEHLRIRVDSINNLIDINAMTEERGQEFKSKFAKEASDRIEKEVVRMQDSLTNVVQSQVNYAMKNGEFLKVADTTKRTATIMIGKPQKEYRDRLGEKYWSEKRTTFRMSLVYGISNLATEGAFANSDIRYIPSNLFQGGFYLKTRLVKDKSLLYLRYGVVGSFNNLKSTGHRYFTVQDGETILVDHEKDLRKSRLSVASLQVPVYLEFDFTKPKIDEKTGKKYFRSEHTWRGGIGGYVSFANKNSKGHQVYRYREDGKQYRVDEKGDLGISKVRYGVGAYVGYRSWSLQFQYDVTPLFKNNSINQNMWSLGIRSDI</sequence>
<feature type="signal peptide" evidence="1">
    <location>
        <begin position="1"/>
        <end position="22"/>
    </location>
</feature>
<evidence type="ECO:0000313" key="3">
    <source>
        <dbReference type="Proteomes" id="UP000596202"/>
    </source>
</evidence>
<reference evidence="2 3" key="1">
    <citation type="submission" date="2021-01" db="EMBL/GenBank/DDBJ databases">
        <title>FDA dAtabase for Regulatory Grade micrObial Sequences (FDA-ARGOS): Supporting development and validation of Infectious Disease Dx tests.</title>
        <authorList>
            <person name="Sproer C."/>
            <person name="Gronow S."/>
            <person name="Severitt S."/>
            <person name="Schroder I."/>
            <person name="Tallon L."/>
            <person name="Sadzewicz L."/>
            <person name="Zhao X."/>
            <person name="Boylan J."/>
            <person name="Ott S."/>
            <person name="Bowen H."/>
            <person name="Vavikolanu K."/>
            <person name="Mehta A."/>
            <person name="Aluvathingal J."/>
            <person name="Nadendla S."/>
            <person name="Lowell S."/>
            <person name="Myers T."/>
            <person name="Yan Y."/>
            <person name="Sichtig H."/>
        </authorList>
    </citation>
    <scope>NUCLEOTIDE SEQUENCE [LARGE SCALE GENOMIC DNA]</scope>
    <source>
        <strain evidence="2 3">FDAARGOS_1131</strain>
    </source>
</reference>
<keyword evidence="1" id="KW-0732">Signal</keyword>
<dbReference type="RefSeq" id="WP_002987976.1">
    <property type="nucleotide sequence ID" value="NZ_CP068108.1"/>
</dbReference>
<dbReference type="Proteomes" id="UP000596202">
    <property type="component" value="Chromosome"/>
</dbReference>
<dbReference type="EMBL" id="CP068108">
    <property type="protein sequence ID" value="QQT99708.1"/>
    <property type="molecule type" value="Genomic_DNA"/>
</dbReference>
<feature type="chain" id="PRO_5040455348" description="Outer membrane protein beta-barrel domain-containing protein" evidence="1">
    <location>
        <begin position="23"/>
        <end position="384"/>
    </location>
</feature>
<evidence type="ECO:0000313" key="2">
    <source>
        <dbReference type="EMBL" id="QQT99708.1"/>
    </source>
</evidence>
<evidence type="ECO:0008006" key="4">
    <source>
        <dbReference type="Google" id="ProtNLM"/>
    </source>
</evidence>
<protein>
    <recommendedName>
        <fullName evidence="4">Outer membrane protein beta-barrel domain-containing protein</fullName>
    </recommendedName>
</protein>
<dbReference type="OrthoDB" id="1466811at2"/>
<dbReference type="AlphaFoldDB" id="A0A9Q6Z3G3"/>
<dbReference type="GeneID" id="93529238"/>
<evidence type="ECO:0000256" key="1">
    <source>
        <dbReference type="SAM" id="SignalP"/>
    </source>
</evidence>